<dbReference type="EMBL" id="CP014672">
    <property type="protein sequence ID" value="ANW99185.1"/>
    <property type="molecule type" value="Genomic_DNA"/>
</dbReference>
<dbReference type="Proteomes" id="UP000092971">
    <property type="component" value="Chromosome"/>
</dbReference>
<dbReference type="SFLD" id="SFLDS00003">
    <property type="entry name" value="Haloacid_Dehalogenase"/>
    <property type="match status" value="1"/>
</dbReference>
<protein>
    <submittedName>
        <fullName evidence="1">Phosphoglycolate phosphatase</fullName>
    </submittedName>
</protein>
<dbReference type="RefSeq" id="WP_054632784.1">
    <property type="nucleotide sequence ID" value="NZ_CP014672.1"/>
</dbReference>
<dbReference type="InterPro" id="IPR023214">
    <property type="entry name" value="HAD_sf"/>
</dbReference>
<dbReference type="SFLD" id="SFLDG01129">
    <property type="entry name" value="C1.5:_HAD__Beta-PGM__Phosphata"/>
    <property type="match status" value="1"/>
</dbReference>
<dbReference type="InterPro" id="IPR023198">
    <property type="entry name" value="PGP-like_dom2"/>
</dbReference>
<dbReference type="PANTHER" id="PTHR43434:SF20">
    <property type="entry name" value="5'-NUCLEOTIDASE"/>
    <property type="match status" value="1"/>
</dbReference>
<dbReference type="Gene3D" id="3.40.50.1000">
    <property type="entry name" value="HAD superfamily/HAD-like"/>
    <property type="match status" value="1"/>
</dbReference>
<dbReference type="FunFam" id="3.40.50.1000:FF:000022">
    <property type="entry name" value="Phosphoglycolate phosphatase"/>
    <property type="match status" value="1"/>
</dbReference>
<dbReference type="InterPro" id="IPR036412">
    <property type="entry name" value="HAD-like_sf"/>
</dbReference>
<name>A0A1B1YEJ3_THEST</name>
<dbReference type="GO" id="GO:0004713">
    <property type="term" value="F:protein tyrosine kinase activity"/>
    <property type="evidence" value="ECO:0007669"/>
    <property type="project" value="TreeGrafter"/>
</dbReference>
<gene>
    <name evidence="1" type="ORF">CSTERTH_09190</name>
</gene>
<proteinExistence type="predicted"/>
<dbReference type="SFLD" id="SFLDG01135">
    <property type="entry name" value="C1.5.6:_HAD__Beta-PGM__Phospha"/>
    <property type="match status" value="1"/>
</dbReference>
<organism evidence="1 2">
    <name type="scientific">Thermoclostridium stercorarium subsp. thermolacticum DSM 2910</name>
    <dbReference type="NCBI Taxonomy" id="1121336"/>
    <lineage>
        <taxon>Bacteria</taxon>
        <taxon>Bacillati</taxon>
        <taxon>Bacillota</taxon>
        <taxon>Clostridia</taxon>
        <taxon>Eubacteriales</taxon>
        <taxon>Oscillospiraceae</taxon>
        <taxon>Thermoclostridium</taxon>
    </lineage>
</organism>
<accession>A0A1B1YEJ3</accession>
<dbReference type="InterPro" id="IPR041492">
    <property type="entry name" value="HAD_2"/>
</dbReference>
<evidence type="ECO:0000313" key="1">
    <source>
        <dbReference type="EMBL" id="ANW99185.1"/>
    </source>
</evidence>
<evidence type="ECO:0000313" key="2">
    <source>
        <dbReference type="Proteomes" id="UP000092971"/>
    </source>
</evidence>
<sequence>MKKYTNILFDLDGTLTDPKVGITKSVAYALKSFGIEVKDLDSLCKFIGPPLRVSFRDYYGFSEEECNRAVEKYREYFSETGMFENRVYPGIEELLKSLKKNGRKLFVATSKPTVFAVKILEHFDLLRYFDDVSGSELDGSRDRKGDVIRFALQKNGLTGLTNVVMVGDREHDVIGAKENNIDVIGVLYGYGDRAELEKAGADYIVENVENLYSLLCRSGGS</sequence>
<dbReference type="GO" id="GO:0005829">
    <property type="term" value="C:cytosol"/>
    <property type="evidence" value="ECO:0007669"/>
    <property type="project" value="TreeGrafter"/>
</dbReference>
<dbReference type="OrthoDB" id="9792518at2"/>
<dbReference type="InterPro" id="IPR050155">
    <property type="entry name" value="HAD-like_hydrolase_sf"/>
</dbReference>
<dbReference type="Pfam" id="PF13419">
    <property type="entry name" value="HAD_2"/>
    <property type="match status" value="1"/>
</dbReference>
<dbReference type="PANTHER" id="PTHR43434">
    <property type="entry name" value="PHOSPHOGLYCOLATE PHOSPHATASE"/>
    <property type="match status" value="1"/>
</dbReference>
<dbReference type="AlphaFoldDB" id="A0A1B1YEJ3"/>
<dbReference type="CDD" id="cd04302">
    <property type="entry name" value="HAD_5NT"/>
    <property type="match status" value="1"/>
</dbReference>
<dbReference type="Gene3D" id="1.10.150.240">
    <property type="entry name" value="Putative phosphatase, domain 2"/>
    <property type="match status" value="1"/>
</dbReference>
<dbReference type="SUPFAM" id="SSF56784">
    <property type="entry name" value="HAD-like"/>
    <property type="match status" value="1"/>
</dbReference>
<reference evidence="1 2" key="1">
    <citation type="submission" date="2016-02" db="EMBL/GenBank/DDBJ databases">
        <title>Comparison of Clostridium stercorarium subspecies using comparative genomics and transcriptomics.</title>
        <authorList>
            <person name="Schellenberg J."/>
            <person name="Thallinger G."/>
            <person name="Levin D.B."/>
            <person name="Zhang X."/>
            <person name="Alvare G."/>
            <person name="Fristensky B."/>
            <person name="Sparling R."/>
        </authorList>
    </citation>
    <scope>NUCLEOTIDE SEQUENCE [LARGE SCALE GENOMIC DNA]</scope>
    <source>
        <strain evidence="1 2">DSM 2910</strain>
    </source>
</reference>